<accession>A0A1S9RFV8</accession>
<comment type="caution">
    <text evidence="2">The sequence shown here is derived from an EMBL/GenBank/DDBJ whole genome shotgun (WGS) entry which is preliminary data.</text>
</comment>
<gene>
    <name evidence="2" type="ORF">PEBR_30449</name>
</gene>
<dbReference type="Proteomes" id="UP000190744">
    <property type="component" value="Unassembled WGS sequence"/>
</dbReference>
<protein>
    <submittedName>
        <fullName evidence="2">Uncharacterized protein</fullName>
    </submittedName>
</protein>
<dbReference type="EMBL" id="LJBN01000181">
    <property type="protein sequence ID" value="OOQ84424.1"/>
    <property type="molecule type" value="Genomic_DNA"/>
</dbReference>
<proteinExistence type="predicted"/>
<evidence type="ECO:0000256" key="1">
    <source>
        <dbReference type="SAM" id="MobiDB-lite"/>
    </source>
</evidence>
<evidence type="ECO:0000313" key="2">
    <source>
        <dbReference type="EMBL" id="OOQ84424.1"/>
    </source>
</evidence>
<name>A0A1S9RFV8_PENBI</name>
<evidence type="ECO:0000313" key="3">
    <source>
        <dbReference type="Proteomes" id="UP000190744"/>
    </source>
</evidence>
<dbReference type="AlphaFoldDB" id="A0A1S9RFV8"/>
<reference evidence="3" key="1">
    <citation type="submission" date="2015-09" db="EMBL/GenBank/DDBJ databases">
        <authorList>
            <person name="Fill T.P."/>
            <person name="Baretta J.F."/>
            <person name="de Almeida L.G."/>
            <person name="Rocha M."/>
            <person name="de Souza D.H."/>
            <person name="Malavazi I."/>
            <person name="Cerdeira L.T."/>
            <person name="Hong H."/>
            <person name="Samborskyy M."/>
            <person name="de Vasconcelos A.T."/>
            <person name="Leadlay P."/>
            <person name="Rodrigues-Filho E."/>
        </authorList>
    </citation>
    <scope>NUCLEOTIDE SEQUENCE [LARGE SCALE GENOMIC DNA]</scope>
    <source>
        <strain evidence="3">LaBioMMi 136</strain>
    </source>
</reference>
<organism evidence="2 3">
    <name type="scientific">Penicillium brasilianum</name>
    <dbReference type="NCBI Taxonomy" id="104259"/>
    <lineage>
        <taxon>Eukaryota</taxon>
        <taxon>Fungi</taxon>
        <taxon>Dikarya</taxon>
        <taxon>Ascomycota</taxon>
        <taxon>Pezizomycotina</taxon>
        <taxon>Eurotiomycetes</taxon>
        <taxon>Eurotiomycetidae</taxon>
        <taxon>Eurotiales</taxon>
        <taxon>Aspergillaceae</taxon>
        <taxon>Penicillium</taxon>
    </lineage>
</organism>
<feature type="region of interest" description="Disordered" evidence="1">
    <location>
        <begin position="32"/>
        <end position="67"/>
    </location>
</feature>
<sequence>MFTPLRLITPLSILQLLPRLYKPIHQRITNTQANTLPGGYHSPTHDNHESSRQNPNPHIPTNPKHKTIPPPHPNLQNLHPRLQHLQSLFLPIPVLQTNTPPHPWQQLLHPKVPPLLSKTPLRQTHRIPALDLPGHGSSDDAPIQQKGNVYTMC</sequence>